<comment type="pathway">
    <text evidence="3">Amine and polyamine biosynthesis; carnitine biosynthesis.</text>
</comment>
<dbReference type="Pfam" id="PF06155">
    <property type="entry name" value="GBBH-like_N"/>
    <property type="match status" value="1"/>
</dbReference>
<dbReference type="GO" id="GO:0016706">
    <property type="term" value="F:2-oxoglutarate-dependent dioxygenase activity"/>
    <property type="evidence" value="ECO:0007669"/>
    <property type="project" value="UniProtKB-ARBA"/>
</dbReference>
<evidence type="ECO:0000256" key="4">
    <source>
        <dbReference type="ARBA" id="ARBA00008654"/>
    </source>
</evidence>
<protein>
    <recommendedName>
        <fullName evidence="15">Gamma-butyrobetaine dioxygenase</fullName>
    </recommendedName>
</protein>
<keyword evidence="9" id="KW-0408">Iron</keyword>
<feature type="domain" description="Gamma-butyrobetaine hydroxylase-like N-terminal" evidence="12">
    <location>
        <begin position="266"/>
        <end position="336"/>
    </location>
</feature>
<name>A0AAE1NM11_9EUCA</name>
<dbReference type="EMBL" id="JAWZYT010004834">
    <property type="protein sequence ID" value="KAK4292423.1"/>
    <property type="molecule type" value="Genomic_DNA"/>
</dbReference>
<evidence type="ECO:0000256" key="1">
    <source>
        <dbReference type="ARBA" id="ARBA00001954"/>
    </source>
</evidence>
<evidence type="ECO:0000256" key="3">
    <source>
        <dbReference type="ARBA" id="ARBA00005022"/>
    </source>
</evidence>
<evidence type="ECO:0000256" key="8">
    <source>
        <dbReference type="ARBA" id="ARBA00023002"/>
    </source>
</evidence>
<evidence type="ECO:0000313" key="14">
    <source>
        <dbReference type="Proteomes" id="UP001292094"/>
    </source>
</evidence>
<evidence type="ECO:0000256" key="10">
    <source>
        <dbReference type="SAM" id="SignalP"/>
    </source>
</evidence>
<dbReference type="InterPro" id="IPR038492">
    <property type="entry name" value="GBBH-like_N_sf"/>
</dbReference>
<comment type="caution">
    <text evidence="13">The sequence shown here is derived from an EMBL/GenBank/DDBJ whole genome shotgun (WGS) entry which is preliminary data.</text>
</comment>
<keyword evidence="8" id="KW-0560">Oxidoreductase</keyword>
<feature type="domain" description="TauD/TfdA-like" evidence="11">
    <location>
        <begin position="372"/>
        <end position="610"/>
    </location>
</feature>
<comment type="cofactor">
    <cofactor evidence="1">
        <name>Fe(2+)</name>
        <dbReference type="ChEBI" id="CHEBI:29033"/>
    </cofactor>
</comment>
<dbReference type="FunFam" id="3.30.2020.30:FF:000002">
    <property type="entry name" value="Putative gamma-butyrobetaine dioxygenase"/>
    <property type="match status" value="1"/>
</dbReference>
<dbReference type="SUPFAM" id="SSF51197">
    <property type="entry name" value="Clavaminate synthase-like"/>
    <property type="match status" value="1"/>
</dbReference>
<evidence type="ECO:0000256" key="9">
    <source>
        <dbReference type="ARBA" id="ARBA00023004"/>
    </source>
</evidence>
<dbReference type="FunFam" id="3.60.130.10:FF:000001">
    <property type="entry name" value="Trimethyllysine dioxygenase, mitochondrial"/>
    <property type="match status" value="1"/>
</dbReference>
<gene>
    <name evidence="13" type="ORF">Pmani_034803</name>
</gene>
<keyword evidence="14" id="KW-1185">Reference proteome</keyword>
<sequence length="634" mass="71631">MGPRLLSLSTSMLSLSTLTSPNVKSASCRLPVRVVVRREGRRERNTLTVDGQQHRTYYHLSTTTTTVNSTQQQHLLLQKSSLPTPSIQQQHLLLQNSSLPTPSIQQQHLLLQKSSLPTPSIQQQHLLLQKSSLPTPSTQQQHLLLQKSSLPTPSIQQQHLLLQKSSLPTPSTQQQHLLLQKSSLPTPSTQQQHLLLQKSTLHTPSIQQQHLLLQKSTLPTPSIGRHFCTSTYSGNAAVIESASIGNGEVCVVWGKSPSSGGSSGGGEECVYPYPWLRDNCQCIQCYDADSYTRIITLEDWHHHDTPQQVKVCNDGVCLEVVWSSGHISTYSATWLYLRRFNSQARSVKKSMLALKKELWGRDFEISRHSFDSIVSDDEALLGFLTSLEKFGVVLVTEAPRKPKAAFHIVNKAGFPKRTHYGLHYPIRRKLGAESLAFTDLKLGMHNDLPYYNYVCGIIFLHCITQFEGRGGENDLADGYHVARYLHQHHPHQYHLLTHTPVYFWNKGVTTVEGEEHQFYKLFNTPIIVEDGITGAVVRVNNSQLRDSHLDVSPDLVTPWYSALRLFNTTLQQHAIRVKLNSGEMLVMDNTRLLHGRTAYDGAIGERYMDQVYLDWDQALSKRRVLQEKLGIHLQ</sequence>
<dbReference type="InterPro" id="IPR050411">
    <property type="entry name" value="AlphaKG_dependent_hydroxylases"/>
</dbReference>
<evidence type="ECO:0000256" key="5">
    <source>
        <dbReference type="ARBA" id="ARBA00022723"/>
    </source>
</evidence>
<dbReference type="InterPro" id="IPR003819">
    <property type="entry name" value="TauD/TfdA-like"/>
</dbReference>
<organism evidence="13 14">
    <name type="scientific">Petrolisthes manimaculis</name>
    <dbReference type="NCBI Taxonomy" id="1843537"/>
    <lineage>
        <taxon>Eukaryota</taxon>
        <taxon>Metazoa</taxon>
        <taxon>Ecdysozoa</taxon>
        <taxon>Arthropoda</taxon>
        <taxon>Crustacea</taxon>
        <taxon>Multicrustacea</taxon>
        <taxon>Malacostraca</taxon>
        <taxon>Eumalacostraca</taxon>
        <taxon>Eucarida</taxon>
        <taxon>Decapoda</taxon>
        <taxon>Pleocyemata</taxon>
        <taxon>Anomura</taxon>
        <taxon>Galatheoidea</taxon>
        <taxon>Porcellanidae</taxon>
        <taxon>Petrolisthes</taxon>
    </lineage>
</organism>
<dbReference type="Pfam" id="PF02668">
    <property type="entry name" value="TauD"/>
    <property type="match status" value="1"/>
</dbReference>
<dbReference type="Gene3D" id="3.60.130.10">
    <property type="entry name" value="Clavaminate synthase-like"/>
    <property type="match status" value="1"/>
</dbReference>
<evidence type="ECO:0000259" key="11">
    <source>
        <dbReference type="Pfam" id="PF02668"/>
    </source>
</evidence>
<comment type="cofactor">
    <cofactor evidence="2">
        <name>L-ascorbate</name>
        <dbReference type="ChEBI" id="CHEBI:38290"/>
    </cofactor>
</comment>
<evidence type="ECO:0008006" key="15">
    <source>
        <dbReference type="Google" id="ProtNLM"/>
    </source>
</evidence>
<dbReference type="GO" id="GO:0046872">
    <property type="term" value="F:metal ion binding"/>
    <property type="evidence" value="ECO:0007669"/>
    <property type="project" value="UniProtKB-KW"/>
</dbReference>
<evidence type="ECO:0000313" key="13">
    <source>
        <dbReference type="EMBL" id="KAK4292423.1"/>
    </source>
</evidence>
<proteinExistence type="inferred from homology"/>
<dbReference type="GO" id="GO:0005739">
    <property type="term" value="C:mitochondrion"/>
    <property type="evidence" value="ECO:0007669"/>
    <property type="project" value="TreeGrafter"/>
</dbReference>
<keyword evidence="10" id="KW-0732">Signal</keyword>
<feature type="chain" id="PRO_5042027443" description="Gamma-butyrobetaine dioxygenase" evidence="10">
    <location>
        <begin position="22"/>
        <end position="634"/>
    </location>
</feature>
<dbReference type="InterPro" id="IPR010376">
    <property type="entry name" value="GBBH-like_N"/>
</dbReference>
<keyword evidence="6" id="KW-0124">Carnitine biosynthesis</keyword>
<dbReference type="Proteomes" id="UP001292094">
    <property type="component" value="Unassembled WGS sequence"/>
</dbReference>
<dbReference type="Gene3D" id="3.30.2020.30">
    <property type="match status" value="1"/>
</dbReference>
<dbReference type="AlphaFoldDB" id="A0AAE1NM11"/>
<reference evidence="13" key="1">
    <citation type="submission" date="2023-11" db="EMBL/GenBank/DDBJ databases">
        <title>Genome assemblies of two species of porcelain crab, Petrolisthes cinctipes and Petrolisthes manimaculis (Anomura: Porcellanidae).</title>
        <authorList>
            <person name="Angst P."/>
        </authorList>
    </citation>
    <scope>NUCLEOTIDE SEQUENCE</scope>
    <source>
        <strain evidence="13">PB745_02</strain>
        <tissue evidence="13">Gill</tissue>
    </source>
</reference>
<evidence type="ECO:0000259" key="12">
    <source>
        <dbReference type="Pfam" id="PF06155"/>
    </source>
</evidence>
<accession>A0AAE1NM11</accession>
<evidence type="ECO:0000256" key="6">
    <source>
        <dbReference type="ARBA" id="ARBA00022873"/>
    </source>
</evidence>
<dbReference type="PANTHER" id="PTHR10696:SF33">
    <property type="entry name" value="GAMMA-BUTYROBETAINE DIOXYGENASE"/>
    <property type="match status" value="1"/>
</dbReference>
<feature type="signal peptide" evidence="10">
    <location>
        <begin position="1"/>
        <end position="21"/>
    </location>
</feature>
<keyword evidence="5" id="KW-0479">Metal-binding</keyword>
<evidence type="ECO:0000256" key="7">
    <source>
        <dbReference type="ARBA" id="ARBA00022964"/>
    </source>
</evidence>
<keyword evidence="7" id="KW-0223">Dioxygenase</keyword>
<dbReference type="PANTHER" id="PTHR10696">
    <property type="entry name" value="GAMMA-BUTYROBETAINE HYDROXYLASE-RELATED"/>
    <property type="match status" value="1"/>
</dbReference>
<comment type="similarity">
    <text evidence="4">Belongs to the gamma-BBH/TMLD family.</text>
</comment>
<evidence type="ECO:0000256" key="2">
    <source>
        <dbReference type="ARBA" id="ARBA00001961"/>
    </source>
</evidence>
<dbReference type="InterPro" id="IPR042098">
    <property type="entry name" value="TauD-like_sf"/>
</dbReference>
<dbReference type="GO" id="GO:0045329">
    <property type="term" value="P:carnitine biosynthetic process"/>
    <property type="evidence" value="ECO:0007669"/>
    <property type="project" value="UniProtKB-KW"/>
</dbReference>